<organism evidence="2 3">
    <name type="scientific">Linnemannia gamsii</name>
    <dbReference type="NCBI Taxonomy" id="64522"/>
    <lineage>
        <taxon>Eukaryota</taxon>
        <taxon>Fungi</taxon>
        <taxon>Fungi incertae sedis</taxon>
        <taxon>Mucoromycota</taxon>
        <taxon>Mortierellomycotina</taxon>
        <taxon>Mortierellomycetes</taxon>
        <taxon>Mortierellales</taxon>
        <taxon>Mortierellaceae</taxon>
        <taxon>Linnemannia</taxon>
    </lineage>
</organism>
<gene>
    <name evidence="2" type="ORF">BGZ97_007154</name>
</gene>
<feature type="compositionally biased region" description="Low complexity" evidence="1">
    <location>
        <begin position="232"/>
        <end position="255"/>
    </location>
</feature>
<protein>
    <submittedName>
        <fullName evidence="2">Uncharacterized protein</fullName>
    </submittedName>
</protein>
<sequence>MTASCGSSSSRRKGLPRRSPSQNDPSKGIVFSFRFQNDPGLSMAVDIRSYDQQFGPPDPDSLEKADSKAASAGSLSLAGSHALLHKNADDAIKASSQGGAAVAGGAAGIVRMKGDHWSSDPTAYRNSNVYDQTRNLLILHTRKPSPPATTAAATAAVSGSSQAESGVSSPTSTAVAAAATATSGAKAQASTAASTPIKGTAAAPPTVATSSLSSSSNNYPAAFHPYRTQRRSSSSSSSQSSSSPTSSTSSFPSTPALLQKGPSSLSSSSSASSSPSSPTSPHSLSSSSTSRQQQQHTKCGGDSGLPMPLTLDALSAVQSTRFLNVRGLGGASRGR</sequence>
<evidence type="ECO:0000313" key="3">
    <source>
        <dbReference type="Proteomes" id="UP000823405"/>
    </source>
</evidence>
<evidence type="ECO:0000256" key="1">
    <source>
        <dbReference type="SAM" id="MobiDB-lite"/>
    </source>
</evidence>
<proteinExistence type="predicted"/>
<feature type="region of interest" description="Disordered" evidence="1">
    <location>
        <begin position="1"/>
        <end position="29"/>
    </location>
</feature>
<comment type="caution">
    <text evidence="2">The sequence shown here is derived from an EMBL/GenBank/DDBJ whole genome shotgun (WGS) entry which is preliminary data.</text>
</comment>
<feature type="compositionally biased region" description="Low complexity" evidence="1">
    <location>
        <begin position="262"/>
        <end position="290"/>
    </location>
</feature>
<name>A0A9P6QQG2_9FUNG</name>
<accession>A0A9P6QQG2</accession>
<reference evidence="2" key="1">
    <citation type="journal article" date="2020" name="Fungal Divers.">
        <title>Resolving the Mortierellaceae phylogeny through synthesis of multi-gene phylogenetics and phylogenomics.</title>
        <authorList>
            <person name="Vandepol N."/>
            <person name="Liber J."/>
            <person name="Desiro A."/>
            <person name="Na H."/>
            <person name="Kennedy M."/>
            <person name="Barry K."/>
            <person name="Grigoriev I.V."/>
            <person name="Miller A.N."/>
            <person name="O'Donnell K."/>
            <person name="Stajich J.E."/>
            <person name="Bonito G."/>
        </authorList>
    </citation>
    <scope>NUCLEOTIDE SEQUENCE</scope>
    <source>
        <strain evidence="2">NVP60</strain>
    </source>
</reference>
<evidence type="ECO:0000313" key="2">
    <source>
        <dbReference type="EMBL" id="KAG0287260.1"/>
    </source>
</evidence>
<feature type="compositionally biased region" description="Low complexity" evidence="1">
    <location>
        <begin position="148"/>
        <end position="222"/>
    </location>
</feature>
<keyword evidence="3" id="KW-1185">Reference proteome</keyword>
<dbReference type="EMBL" id="JAAAIN010003171">
    <property type="protein sequence ID" value="KAG0287260.1"/>
    <property type="molecule type" value="Genomic_DNA"/>
</dbReference>
<dbReference type="Proteomes" id="UP000823405">
    <property type="component" value="Unassembled WGS sequence"/>
</dbReference>
<dbReference type="AlphaFoldDB" id="A0A9P6QQG2"/>
<feature type="non-terminal residue" evidence="2">
    <location>
        <position position="335"/>
    </location>
</feature>
<dbReference type="OrthoDB" id="2445968at2759"/>
<feature type="region of interest" description="Disordered" evidence="1">
    <location>
        <begin position="143"/>
        <end position="309"/>
    </location>
</feature>